<dbReference type="RefSeq" id="WP_168149741.1">
    <property type="nucleotide sequence ID" value="NZ_JAAVXB010000015.1"/>
</dbReference>
<dbReference type="PANTHER" id="PTHR13617">
    <property type="entry name" value="PROTEIN ABHD18"/>
    <property type="match status" value="1"/>
</dbReference>
<dbReference type="GO" id="GO:0006508">
    <property type="term" value="P:proteolysis"/>
    <property type="evidence" value="ECO:0007669"/>
    <property type="project" value="InterPro"/>
</dbReference>
<dbReference type="SUPFAM" id="SSF53474">
    <property type="entry name" value="alpha/beta-Hydrolases"/>
    <property type="match status" value="1"/>
</dbReference>
<dbReference type="Pfam" id="PF00326">
    <property type="entry name" value="Peptidase_S9"/>
    <property type="match status" value="1"/>
</dbReference>
<name>A0A969WDA4_9GAMM</name>
<reference evidence="3" key="1">
    <citation type="submission" date="2020-03" db="EMBL/GenBank/DDBJ databases">
        <title>Solimonas marina sp. nov., isolated from deep seawater of the Pacific Ocean.</title>
        <authorList>
            <person name="Liu X."/>
            <person name="Lai Q."/>
            <person name="Sun F."/>
            <person name="Gai Y."/>
            <person name="Li G."/>
            <person name="Shao Z."/>
        </authorList>
    </citation>
    <scope>NUCLEOTIDE SEQUENCE</scope>
    <source>
        <strain evidence="3">C16B3</strain>
    </source>
</reference>
<feature type="transmembrane region" description="Helical" evidence="1">
    <location>
        <begin position="32"/>
        <end position="53"/>
    </location>
</feature>
<dbReference type="InterPro" id="IPR029058">
    <property type="entry name" value="AB_hydrolase_fold"/>
</dbReference>
<dbReference type="AlphaFoldDB" id="A0A969WDA4"/>
<feature type="transmembrane region" description="Helical" evidence="1">
    <location>
        <begin position="60"/>
        <end position="79"/>
    </location>
</feature>
<dbReference type="Proteomes" id="UP000653472">
    <property type="component" value="Unassembled WGS sequence"/>
</dbReference>
<keyword evidence="1" id="KW-1133">Transmembrane helix</keyword>
<keyword evidence="4" id="KW-1185">Reference proteome</keyword>
<proteinExistence type="predicted"/>
<accession>A0A969WDA4</accession>
<dbReference type="Gene3D" id="3.40.50.1820">
    <property type="entry name" value="alpha/beta hydrolase"/>
    <property type="match status" value="1"/>
</dbReference>
<evidence type="ECO:0000313" key="4">
    <source>
        <dbReference type="Proteomes" id="UP000653472"/>
    </source>
</evidence>
<evidence type="ECO:0000259" key="2">
    <source>
        <dbReference type="Pfam" id="PF00326"/>
    </source>
</evidence>
<dbReference type="EMBL" id="JAAVXB010000015">
    <property type="protein sequence ID" value="NKF24434.1"/>
    <property type="molecule type" value="Genomic_DNA"/>
</dbReference>
<evidence type="ECO:0000256" key="1">
    <source>
        <dbReference type="SAM" id="Phobius"/>
    </source>
</evidence>
<gene>
    <name evidence="3" type="ORF">G7Y82_19155</name>
</gene>
<comment type="caution">
    <text evidence="3">The sequence shown here is derived from an EMBL/GenBank/DDBJ whole genome shotgun (WGS) entry which is preliminary data.</text>
</comment>
<evidence type="ECO:0000313" key="3">
    <source>
        <dbReference type="EMBL" id="NKF24434.1"/>
    </source>
</evidence>
<feature type="domain" description="Peptidase S9 prolyl oligopeptidase catalytic" evidence="2">
    <location>
        <begin position="327"/>
        <end position="430"/>
    </location>
</feature>
<dbReference type="PANTHER" id="PTHR13617:SF14">
    <property type="entry name" value="PROTEIN ABHD18"/>
    <property type="match status" value="1"/>
</dbReference>
<sequence>MEYPKPRQWDPLSWVPIIAGLYWLLAHDGAGWLIFAVVPGAMLLASGVSLLLTPGDSRTVSLMSAGAVIGLLFTLPAWAVSDFGSAFFCGLLSFGSFLAAGRAAVRRAPLYLGATAPDISTRMDIKVATDEAVLGYFVGTAKLPSGDAALRTCEDSLRMEEVIKQHGWHDAPAEMHPAPPAPDETYVDRGRIYGAEFEILRFDSAYVPPDDLPNATTWKSHVNNAECHVRMLRHPGKPRPWLLCIHGYRMGTPWMDMGLFSPRWLHQRLGLNIIQPVLPLHGPRKISLRTGDHYLDGDLTDLVYAESQALWDLRRTLAWLRQNDPGARVGVYGISLGGYNAALLSGYDADLDFVIAGIPVVDLAQALWSVAPPAHRAYFAEHGLDEARYRSILKPVSPLSQAPLIDRERLFVVAATADRIVVPAHPLALSQHWNVPVQWYQGSHLSVRGEHEVRDTLKMAMSRANWAVE</sequence>
<protein>
    <submittedName>
        <fullName evidence="3">Prolyl oligopeptidase family serine peptidase</fullName>
    </submittedName>
</protein>
<keyword evidence="1" id="KW-0472">Membrane</keyword>
<dbReference type="GO" id="GO:0008236">
    <property type="term" value="F:serine-type peptidase activity"/>
    <property type="evidence" value="ECO:0007669"/>
    <property type="project" value="InterPro"/>
</dbReference>
<dbReference type="InterPro" id="IPR001375">
    <property type="entry name" value="Peptidase_S9_cat"/>
</dbReference>
<keyword evidence="1" id="KW-0812">Transmembrane</keyword>
<organism evidence="3 4">
    <name type="scientific">Solimonas marina</name>
    <dbReference type="NCBI Taxonomy" id="2714601"/>
    <lineage>
        <taxon>Bacteria</taxon>
        <taxon>Pseudomonadati</taxon>
        <taxon>Pseudomonadota</taxon>
        <taxon>Gammaproteobacteria</taxon>
        <taxon>Nevskiales</taxon>
        <taxon>Nevskiaceae</taxon>
        <taxon>Solimonas</taxon>
    </lineage>
</organism>